<evidence type="ECO:0000256" key="3">
    <source>
        <dbReference type="ARBA" id="ARBA00022884"/>
    </source>
</evidence>
<dbReference type="EMBL" id="JAUSTW010000004">
    <property type="protein sequence ID" value="MDQ0199572.1"/>
    <property type="molecule type" value="Genomic_DNA"/>
</dbReference>
<protein>
    <submittedName>
        <fullName evidence="4">Carbon storage regulator CsrA</fullName>
    </submittedName>
</protein>
<organism evidence="4 5">
    <name type="scientific">Neobacillus ginsengisoli</name>
    <dbReference type="NCBI Taxonomy" id="904295"/>
    <lineage>
        <taxon>Bacteria</taxon>
        <taxon>Bacillati</taxon>
        <taxon>Bacillota</taxon>
        <taxon>Bacilli</taxon>
        <taxon>Bacillales</taxon>
        <taxon>Bacillaceae</taxon>
        <taxon>Neobacillus</taxon>
    </lineage>
</organism>
<dbReference type="InterPro" id="IPR036107">
    <property type="entry name" value="CsrA_sf"/>
</dbReference>
<dbReference type="PANTHER" id="PTHR34984:SF1">
    <property type="entry name" value="CARBON STORAGE REGULATOR"/>
    <property type="match status" value="1"/>
</dbReference>
<dbReference type="Pfam" id="PF02599">
    <property type="entry name" value="CsrA"/>
    <property type="match status" value="2"/>
</dbReference>
<dbReference type="RefSeq" id="WP_307408618.1">
    <property type="nucleotide sequence ID" value="NZ_JAUSTW010000004.1"/>
</dbReference>
<proteinExistence type="predicted"/>
<sequence>MLIVGREIGQSVIIGEEIKVTVLQVGSKPRLVIDSPMNTKIKRVKQSQNEIGNLKNGARKVGTTMLIGDVIKVSILQTESGLLRFAIDAPKEINVFREEIYQNKKRGLNQIENQNFMAFDCNNQNIISVIQM</sequence>
<evidence type="ECO:0000256" key="1">
    <source>
        <dbReference type="ARBA" id="ARBA00022490"/>
    </source>
</evidence>
<dbReference type="PANTHER" id="PTHR34984">
    <property type="entry name" value="CARBON STORAGE REGULATOR"/>
    <property type="match status" value="1"/>
</dbReference>
<dbReference type="InterPro" id="IPR003751">
    <property type="entry name" value="CsrA"/>
</dbReference>
<comment type="caution">
    <text evidence="4">The sequence shown here is derived from an EMBL/GenBank/DDBJ whole genome shotgun (WGS) entry which is preliminary data.</text>
</comment>
<evidence type="ECO:0000313" key="5">
    <source>
        <dbReference type="Proteomes" id="UP001224122"/>
    </source>
</evidence>
<reference evidence="4 5" key="1">
    <citation type="submission" date="2023-07" db="EMBL/GenBank/DDBJ databases">
        <title>Genomic Encyclopedia of Type Strains, Phase IV (KMG-IV): sequencing the most valuable type-strain genomes for metagenomic binning, comparative biology and taxonomic classification.</title>
        <authorList>
            <person name="Goeker M."/>
        </authorList>
    </citation>
    <scope>NUCLEOTIDE SEQUENCE [LARGE SCALE GENOMIC DNA]</scope>
    <source>
        <strain evidence="4 5">DSM 27594</strain>
    </source>
</reference>
<keyword evidence="2" id="KW-0810">Translation regulation</keyword>
<dbReference type="Gene3D" id="2.60.40.4380">
    <property type="entry name" value="Translational regulator CsrA"/>
    <property type="match status" value="2"/>
</dbReference>
<name>A0ABT9XXG0_9BACI</name>
<gene>
    <name evidence="4" type="ORF">J2S10_002754</name>
</gene>
<dbReference type="Proteomes" id="UP001224122">
    <property type="component" value="Unassembled WGS sequence"/>
</dbReference>
<evidence type="ECO:0000313" key="4">
    <source>
        <dbReference type="EMBL" id="MDQ0199572.1"/>
    </source>
</evidence>
<keyword evidence="5" id="KW-1185">Reference proteome</keyword>
<dbReference type="SUPFAM" id="SSF117130">
    <property type="entry name" value="CsrA-like"/>
    <property type="match status" value="2"/>
</dbReference>
<evidence type="ECO:0000256" key="2">
    <source>
        <dbReference type="ARBA" id="ARBA00022845"/>
    </source>
</evidence>
<keyword evidence="1" id="KW-0963">Cytoplasm</keyword>
<accession>A0ABT9XXG0</accession>
<keyword evidence="3" id="KW-0694">RNA-binding</keyword>